<dbReference type="PANTHER" id="PTHR16255">
    <property type="entry name" value="REQUIRED FOR MEIOTIC NUCLEAR DIVISION PROTEIN 1 HOMOLOG"/>
    <property type="match status" value="1"/>
</dbReference>
<evidence type="ECO:0000259" key="4">
    <source>
        <dbReference type="Pfam" id="PF02582"/>
    </source>
</evidence>
<evidence type="ECO:0000313" key="6">
    <source>
        <dbReference type="Proteomes" id="UP001642484"/>
    </source>
</evidence>
<reference evidence="5 6" key="1">
    <citation type="submission" date="2024-02" db="EMBL/GenBank/DDBJ databases">
        <authorList>
            <person name="Chen Y."/>
            <person name="Shah S."/>
            <person name="Dougan E. K."/>
            <person name="Thang M."/>
            <person name="Chan C."/>
        </authorList>
    </citation>
    <scope>NUCLEOTIDE SEQUENCE [LARGE SCALE GENOMIC DNA]</scope>
</reference>
<keyword evidence="6" id="KW-1185">Reference proteome</keyword>
<feature type="region of interest" description="Disordered" evidence="3">
    <location>
        <begin position="123"/>
        <end position="160"/>
    </location>
</feature>
<comment type="caution">
    <text evidence="5">The sequence shown here is derived from an EMBL/GenBank/DDBJ whole genome shotgun (WGS) entry which is preliminary data.</text>
</comment>
<proteinExistence type="inferred from homology"/>
<keyword evidence="2" id="KW-0175">Coiled coil</keyword>
<dbReference type="EMBL" id="CAXAMN010024584">
    <property type="protein sequence ID" value="CAK9087945.1"/>
    <property type="molecule type" value="Genomic_DNA"/>
</dbReference>
<protein>
    <recommendedName>
        <fullName evidence="4">DUF155 domain-containing protein</fullName>
    </recommendedName>
</protein>
<feature type="domain" description="DUF155" evidence="4">
    <location>
        <begin position="85"/>
        <end position="284"/>
    </location>
</feature>
<evidence type="ECO:0000256" key="3">
    <source>
        <dbReference type="SAM" id="MobiDB-lite"/>
    </source>
</evidence>
<evidence type="ECO:0000256" key="2">
    <source>
        <dbReference type="SAM" id="Coils"/>
    </source>
</evidence>
<dbReference type="PANTHER" id="PTHR16255:SF1">
    <property type="entry name" value="REQUIRED FOR MEIOTIC NUCLEAR DIVISION PROTEIN 1 HOMOLOG"/>
    <property type="match status" value="1"/>
</dbReference>
<dbReference type="Pfam" id="PF02582">
    <property type="entry name" value="DUF155"/>
    <property type="match status" value="1"/>
</dbReference>
<evidence type="ECO:0000256" key="1">
    <source>
        <dbReference type="ARBA" id="ARBA00008306"/>
    </source>
</evidence>
<organism evidence="5 6">
    <name type="scientific">Durusdinium trenchii</name>
    <dbReference type="NCBI Taxonomy" id="1381693"/>
    <lineage>
        <taxon>Eukaryota</taxon>
        <taxon>Sar</taxon>
        <taxon>Alveolata</taxon>
        <taxon>Dinophyceae</taxon>
        <taxon>Suessiales</taxon>
        <taxon>Symbiodiniaceae</taxon>
        <taxon>Durusdinium</taxon>
    </lineage>
</organism>
<accession>A0ABP0QI43</accession>
<dbReference type="InterPro" id="IPR003734">
    <property type="entry name" value="DUF155"/>
</dbReference>
<evidence type="ECO:0000313" key="5">
    <source>
        <dbReference type="EMBL" id="CAK9087945.1"/>
    </source>
</evidence>
<gene>
    <name evidence="5" type="ORF">CCMP2556_LOCUS42460</name>
</gene>
<name>A0ABP0QI43_9DINO</name>
<feature type="coiled-coil region" evidence="2">
    <location>
        <begin position="181"/>
        <end position="208"/>
    </location>
</feature>
<dbReference type="Proteomes" id="UP001642484">
    <property type="component" value="Unassembled WGS sequence"/>
</dbReference>
<comment type="similarity">
    <text evidence="1">Belongs to the RMD1/sif2 family.</text>
</comment>
<dbReference type="InterPro" id="IPR051624">
    <property type="entry name" value="RMD1/Sad1-interacting"/>
</dbReference>
<sequence>MRYAPWRGPALASLRIHRRGGTSLAGRPEVQYREAPIITADLLPQPINLQKFRDLVNTDRSTTLKWGQGKVLFCDGLGGTASSAVLLAEGCVVCWQATEAQRRLLLEKAASCPETRGRRFRSLGEARESFGSPRSPAVSSETLDLGEAAPGQKTHMSSNGKLALSIDPEDRTMDQIAVSLGMAVAVRLESLEEKIENLLEQDWKALERLVKRLEDPWYLMVSLKDVSHRIFKYEHMIHKLRYELNAEAGLLDSPDLLWENATAEKLHDKVVAHFDVRRRTEVLNQRLSYSLDYLHTLGEHVRHLHSVRLERMIIILITLELGVGIMGLSPNLASWPSLARGPTGGPVRTGWGGTVRRSRERWNVTCKLRMFIVGCLCMCISLT</sequence>